<evidence type="ECO:0000313" key="1">
    <source>
        <dbReference type="EMBL" id="EGY79657.1"/>
    </source>
</evidence>
<dbReference type="AlphaFoldDB" id="G4D452"/>
<evidence type="ECO:0000313" key="2">
    <source>
        <dbReference type="Proteomes" id="UP000003422"/>
    </source>
</evidence>
<organism evidence="1 2">
    <name type="scientific">Peptoniphilus indolicus ATCC 29427</name>
    <dbReference type="NCBI Taxonomy" id="997350"/>
    <lineage>
        <taxon>Bacteria</taxon>
        <taxon>Bacillati</taxon>
        <taxon>Bacillota</taxon>
        <taxon>Tissierellia</taxon>
        <taxon>Tissierellales</taxon>
        <taxon>Peptoniphilaceae</taxon>
        <taxon>Peptoniphilus</taxon>
    </lineage>
</organism>
<proteinExistence type="predicted"/>
<comment type="caution">
    <text evidence="1">The sequence shown here is derived from an EMBL/GenBank/DDBJ whole genome shotgun (WGS) entry which is preliminary data.</text>
</comment>
<reference evidence="1 2" key="1">
    <citation type="submission" date="2011-06" db="EMBL/GenBank/DDBJ databases">
        <authorList>
            <person name="Muzny D."/>
            <person name="Qin X."/>
            <person name="Deng J."/>
            <person name="Jiang H."/>
            <person name="Liu Y."/>
            <person name="Qu J."/>
            <person name="Song X.-Z."/>
            <person name="Zhang L."/>
            <person name="Thornton R."/>
            <person name="Coyle M."/>
            <person name="Francisco L."/>
            <person name="Jackson L."/>
            <person name="Javaid M."/>
            <person name="Korchina V."/>
            <person name="Kovar C."/>
            <person name="Mata R."/>
            <person name="Mathew T."/>
            <person name="Ngo R."/>
            <person name="Nguyen L."/>
            <person name="Nguyen N."/>
            <person name="Okwuonu G."/>
            <person name="Ongeri F."/>
            <person name="Pham C."/>
            <person name="Simmons D."/>
            <person name="Wilczek-Boney K."/>
            <person name="Hale W."/>
            <person name="Jakkamsetti A."/>
            <person name="Pham P."/>
            <person name="Ruth R."/>
            <person name="San Lucas F."/>
            <person name="Warren J."/>
            <person name="Zhang J."/>
            <person name="Zhao Z."/>
            <person name="Zhou C."/>
            <person name="Zhu D."/>
            <person name="Lee S."/>
            <person name="Bess C."/>
            <person name="Blankenburg K."/>
            <person name="Forbes L."/>
            <person name="Fu Q."/>
            <person name="Gubbala S."/>
            <person name="Hirani K."/>
            <person name="Jayaseelan J.C."/>
            <person name="Lara F."/>
            <person name="Munidasa M."/>
            <person name="Palculict T."/>
            <person name="Patil S."/>
            <person name="Pu L.-L."/>
            <person name="Saada N."/>
            <person name="Tang L."/>
            <person name="Weissenberger G."/>
            <person name="Zhu Y."/>
            <person name="Hemphill L."/>
            <person name="Shang Y."/>
            <person name="Youmans B."/>
            <person name="Ayvaz T."/>
            <person name="Ross M."/>
            <person name="Santibanez J."/>
            <person name="Aqrawi P."/>
            <person name="Gross S."/>
            <person name="Joshi V."/>
            <person name="Fowler G."/>
            <person name="Nazareth L."/>
            <person name="Reid J."/>
            <person name="Worley K."/>
            <person name="Petrosino J."/>
            <person name="Highlander S."/>
            <person name="Gibbs R."/>
        </authorList>
    </citation>
    <scope>NUCLEOTIDE SEQUENCE [LARGE SCALE GENOMIC DNA]</scope>
    <source>
        <strain evidence="1 2">ATCC 29427</strain>
    </source>
</reference>
<dbReference type="Proteomes" id="UP000003422">
    <property type="component" value="Unassembled WGS sequence"/>
</dbReference>
<keyword evidence="2" id="KW-1185">Reference proteome</keyword>
<accession>G4D452</accession>
<dbReference type="HOGENOM" id="CLU_3262431_0_0_9"/>
<dbReference type="EMBL" id="AGBB01000118">
    <property type="protein sequence ID" value="EGY79657.1"/>
    <property type="molecule type" value="Genomic_DNA"/>
</dbReference>
<sequence>NWRHIHFFKCSAKYIGNSFKSVFSWKLKGILLKAIKSSFFVK</sequence>
<gene>
    <name evidence="1" type="ORF">HMPREF9129_1182</name>
</gene>
<dbReference type="STRING" id="997350.HMPREF9129_1182"/>
<feature type="non-terminal residue" evidence="1">
    <location>
        <position position="1"/>
    </location>
</feature>
<protein>
    <submittedName>
        <fullName evidence="1">Uncharacterized protein</fullName>
    </submittedName>
</protein>
<name>G4D452_9FIRM</name>